<protein>
    <submittedName>
        <fullName evidence="1">Uncharacterized protein</fullName>
    </submittedName>
</protein>
<evidence type="ECO:0000313" key="1">
    <source>
        <dbReference type="EMBL" id="KAJ0188482.1"/>
    </source>
</evidence>
<organism evidence="1 2">
    <name type="scientific">Lactuca sativa</name>
    <name type="common">Garden lettuce</name>
    <dbReference type="NCBI Taxonomy" id="4236"/>
    <lineage>
        <taxon>Eukaryota</taxon>
        <taxon>Viridiplantae</taxon>
        <taxon>Streptophyta</taxon>
        <taxon>Embryophyta</taxon>
        <taxon>Tracheophyta</taxon>
        <taxon>Spermatophyta</taxon>
        <taxon>Magnoliopsida</taxon>
        <taxon>eudicotyledons</taxon>
        <taxon>Gunneridae</taxon>
        <taxon>Pentapetalae</taxon>
        <taxon>asterids</taxon>
        <taxon>campanulids</taxon>
        <taxon>Asterales</taxon>
        <taxon>Asteraceae</taxon>
        <taxon>Cichorioideae</taxon>
        <taxon>Cichorieae</taxon>
        <taxon>Lactucinae</taxon>
        <taxon>Lactuca</taxon>
    </lineage>
</organism>
<comment type="caution">
    <text evidence="1">The sequence shown here is derived from an EMBL/GenBank/DDBJ whole genome shotgun (WGS) entry which is preliminary data.</text>
</comment>
<evidence type="ECO:0000313" key="2">
    <source>
        <dbReference type="Proteomes" id="UP000235145"/>
    </source>
</evidence>
<gene>
    <name evidence="1" type="ORF">LSAT_V11C900492440</name>
</gene>
<name>A0A9R1UJA4_LACSA</name>
<accession>A0A9R1UJA4</accession>
<dbReference type="Proteomes" id="UP000235145">
    <property type="component" value="Unassembled WGS sequence"/>
</dbReference>
<dbReference type="PANTHER" id="PTHR47718">
    <property type="entry name" value="OS01G0519700 PROTEIN"/>
    <property type="match status" value="1"/>
</dbReference>
<sequence>MLKQWFYDNKYWILIRKCCIFNFSSSSKRDPIMSIIDGKTYWTPDVDIKPYKGQNFPIFEDVFAFYKEYAWKSGFETIIASTKAIKGVKDFSFDFSIGSKRESIGLFWADEEAKQNYNVFGDVAFAALYRTNKYRMIFVPFTVGKSYGKNRCFEKVVRSHLE</sequence>
<dbReference type="EMBL" id="NBSK02000009">
    <property type="protein sequence ID" value="KAJ0188482.1"/>
    <property type="molecule type" value="Genomic_DNA"/>
</dbReference>
<dbReference type="PANTHER" id="PTHR47718:SF17">
    <property type="entry name" value="PROTEIN FAR1-RELATED SEQUENCE 5-LIKE"/>
    <property type="match status" value="1"/>
</dbReference>
<reference evidence="1 2" key="1">
    <citation type="journal article" date="2017" name="Nat. Commun.">
        <title>Genome assembly with in vitro proximity ligation data and whole-genome triplication in lettuce.</title>
        <authorList>
            <person name="Reyes-Chin-Wo S."/>
            <person name="Wang Z."/>
            <person name="Yang X."/>
            <person name="Kozik A."/>
            <person name="Arikit S."/>
            <person name="Song C."/>
            <person name="Xia L."/>
            <person name="Froenicke L."/>
            <person name="Lavelle D.O."/>
            <person name="Truco M.J."/>
            <person name="Xia R."/>
            <person name="Zhu S."/>
            <person name="Xu C."/>
            <person name="Xu H."/>
            <person name="Xu X."/>
            <person name="Cox K."/>
            <person name="Korf I."/>
            <person name="Meyers B.C."/>
            <person name="Michelmore R.W."/>
        </authorList>
    </citation>
    <scope>NUCLEOTIDE SEQUENCE [LARGE SCALE GENOMIC DNA]</scope>
    <source>
        <strain evidence="2">cv. Salinas</strain>
        <tissue evidence="1">Seedlings</tissue>
    </source>
</reference>
<keyword evidence="2" id="KW-1185">Reference proteome</keyword>
<proteinExistence type="predicted"/>
<dbReference type="AlphaFoldDB" id="A0A9R1UJA4"/>